<comment type="caution">
    <text evidence="8">The sequence shown here is derived from an EMBL/GenBank/DDBJ whole genome shotgun (WGS) entry which is preliminary data.</text>
</comment>
<dbReference type="GO" id="GO:0033554">
    <property type="term" value="P:cellular response to stress"/>
    <property type="evidence" value="ECO:0007669"/>
    <property type="project" value="TreeGrafter"/>
</dbReference>
<dbReference type="PROSITE" id="PS00303">
    <property type="entry name" value="S100_CABP"/>
    <property type="match status" value="1"/>
</dbReference>
<dbReference type="FunFam" id="1.10.238.10:FF:000069">
    <property type="entry name" value="calcium-binding protein 1 isoform X1"/>
    <property type="match status" value="1"/>
</dbReference>
<evidence type="ECO:0000256" key="2">
    <source>
        <dbReference type="ARBA" id="ARBA00022723"/>
    </source>
</evidence>
<accession>A0A553NJ94</accession>
<feature type="region of interest" description="Disordered" evidence="5">
    <location>
        <begin position="66"/>
        <end position="100"/>
    </location>
</feature>
<sequence>MLFSAPAEQRDVHWGCGRSFMTQNGSEARESALYRQCKRMVDMRQSLTPRRHRGAETVTFGSVLSNSVKSSQSTDSSAPKSALRKTSSGDSLKKKKNKKANEDAMNKVYTNLLHSVFGQERELSQPELDELSEAFKEFDYDQDGYLNYKDLAECMRTMGYMPTEMELLEIIQQIKMRLGGLMDFDDFCELMGPRMMGETADMLGLKEIKSSFSQVGTQNEAFVIRFDTDGDGKITQDEMKEAVKSLLGEKLKKGELEEILKELDLNGDGTVDFDEFVMMLSCWMAKCWSSDVDGTPDRKQNVEDFFLKHIDIRHYWPLVVKTASIISGDRPRFPRFILAHPASSSLSVAPPYVEIIEQPKARGMRFRYKCEGRSAGSIPGEKSNDTTKTHPAIKIHNFSGPIRVRISLVTKSQPYKPHPHELVGKECKHGFYEADLQERRIHSFQNLGIQCVKKKDVAEAISCRLQTQNNPFNVPEPKIWEEEYDLNAVRLCFQVSITLSSGELVALEPVVSQPIYDNRRLSDTQTYLRAPNTAELKICRVNRNSGSCLGGDEIFLLCDKVQKEDIEVRFFLDSWEGRGSFSQADVHRQVAIVFRTPPFRDTNLRQPIRVRMQLRRPSDREISEPLDFQYLPADPDEHRLMEKRKRTEGMLQNLKLGSLVSGPSVSAERRPFPVAKRSLPITKPASATGLPTAAAVSMKPQSSSSFFPPAQTPLFAQTALKMEASSSSSSSSTSTSTGETWKFLPTLTLNSQPKPPPISSFTHPAHDFPTVNISDLRDFGLVANPVGVPTASLAESTPSVVSQDTHSSVFGINSMFRVDANLADNEIPEFPSFSEMPGSDVDNINIEEFQALLVQSCIPGDGKPTNPVSTSDVSDPSAEQNGSTWMSFPPSIASLIASESMMDNPVVSGSNLAKASGVLDDLEELNSIDDDRLMSIFNSNSQVGFLSGHPS</sequence>
<dbReference type="GO" id="GO:0007399">
    <property type="term" value="P:nervous system development"/>
    <property type="evidence" value="ECO:0007669"/>
    <property type="project" value="UniProtKB-ARBA"/>
</dbReference>
<dbReference type="GO" id="GO:0045944">
    <property type="term" value="P:positive regulation of transcription by RNA polymerase II"/>
    <property type="evidence" value="ECO:0007669"/>
    <property type="project" value="TreeGrafter"/>
</dbReference>
<feature type="domain" description="EF-hand" evidence="6">
    <location>
        <begin position="226"/>
        <end position="249"/>
    </location>
</feature>
<feature type="compositionally biased region" description="Polar residues" evidence="5">
    <location>
        <begin position="866"/>
        <end position="884"/>
    </location>
</feature>
<dbReference type="InterPro" id="IPR008967">
    <property type="entry name" value="p53-like_TF_DNA-bd_sf"/>
</dbReference>
<evidence type="ECO:0000256" key="4">
    <source>
        <dbReference type="ARBA" id="ARBA00022837"/>
    </source>
</evidence>
<dbReference type="EMBL" id="SRMA01026909">
    <property type="protein sequence ID" value="TRY65506.1"/>
    <property type="molecule type" value="Genomic_DNA"/>
</dbReference>
<dbReference type="InterPro" id="IPR037059">
    <property type="entry name" value="RHD_DNA_bind_dom_sf"/>
</dbReference>
<dbReference type="InterPro" id="IPR002909">
    <property type="entry name" value="IPT_dom"/>
</dbReference>
<dbReference type="OrthoDB" id="7881762at2759"/>
<dbReference type="PROSITE" id="PS50254">
    <property type="entry name" value="REL_2"/>
    <property type="match status" value="1"/>
</dbReference>
<dbReference type="GO" id="GO:0006954">
    <property type="term" value="P:inflammatory response"/>
    <property type="evidence" value="ECO:0007669"/>
    <property type="project" value="TreeGrafter"/>
</dbReference>
<dbReference type="SMART" id="SM00054">
    <property type="entry name" value="EFh"/>
    <property type="match status" value="3"/>
</dbReference>
<dbReference type="InterPro" id="IPR000451">
    <property type="entry name" value="NFkB/Dor"/>
</dbReference>
<dbReference type="PANTHER" id="PTHR24169:SF1">
    <property type="entry name" value="TRANSCRIPTION FACTOR P65"/>
    <property type="match status" value="1"/>
</dbReference>
<dbReference type="GO" id="GO:0000978">
    <property type="term" value="F:RNA polymerase II cis-regulatory region sequence-specific DNA binding"/>
    <property type="evidence" value="ECO:0007669"/>
    <property type="project" value="TreeGrafter"/>
</dbReference>
<dbReference type="Gene3D" id="2.60.40.340">
    <property type="entry name" value="Rel homology domain (RHD), DNA-binding domain"/>
    <property type="match status" value="1"/>
</dbReference>
<dbReference type="STRING" id="623744.A0A553NJ94"/>
<dbReference type="InterPro" id="IPR013783">
    <property type="entry name" value="Ig-like_fold"/>
</dbReference>
<evidence type="ECO:0000313" key="9">
    <source>
        <dbReference type="Proteomes" id="UP000316079"/>
    </source>
</evidence>
<dbReference type="InterPro" id="IPR011992">
    <property type="entry name" value="EF-hand-dom_pair"/>
</dbReference>
<dbReference type="GO" id="GO:0009653">
    <property type="term" value="P:anatomical structure morphogenesis"/>
    <property type="evidence" value="ECO:0007669"/>
    <property type="project" value="UniProtKB-ARBA"/>
</dbReference>
<dbReference type="PROSITE" id="PS01204">
    <property type="entry name" value="REL_1"/>
    <property type="match status" value="1"/>
</dbReference>
<reference evidence="8 9" key="1">
    <citation type="journal article" date="2019" name="Sci. Data">
        <title>Hybrid genome assembly and annotation of Danionella translucida.</title>
        <authorList>
            <person name="Kadobianskyi M."/>
            <person name="Schulze L."/>
            <person name="Schuelke M."/>
            <person name="Judkewitz B."/>
        </authorList>
    </citation>
    <scope>NUCLEOTIDE SEQUENCE [LARGE SCALE GENOMIC DNA]</scope>
    <source>
        <strain evidence="8 9">Bolton</strain>
    </source>
</reference>
<name>A0A553NJ94_9TELE</name>
<dbReference type="GO" id="GO:0005634">
    <property type="term" value="C:nucleus"/>
    <property type="evidence" value="ECO:0007669"/>
    <property type="project" value="TreeGrafter"/>
</dbReference>
<dbReference type="GO" id="GO:0034097">
    <property type="term" value="P:response to cytokine"/>
    <property type="evidence" value="ECO:0007669"/>
    <property type="project" value="TreeGrafter"/>
</dbReference>
<dbReference type="Pfam" id="PF13499">
    <property type="entry name" value="EF-hand_7"/>
    <property type="match status" value="2"/>
</dbReference>
<feature type="region of interest" description="Disordered" evidence="5">
    <location>
        <begin position="860"/>
        <end position="884"/>
    </location>
</feature>
<dbReference type="InterPro" id="IPR002048">
    <property type="entry name" value="EF_hand_dom"/>
</dbReference>
<dbReference type="Pfam" id="PF16179">
    <property type="entry name" value="RHD_dimer"/>
    <property type="match status" value="1"/>
</dbReference>
<dbReference type="InterPro" id="IPR011539">
    <property type="entry name" value="RHD_DNA_bind_dom"/>
</dbReference>
<dbReference type="CDD" id="cd00051">
    <property type="entry name" value="EFh"/>
    <property type="match status" value="1"/>
</dbReference>
<feature type="domain" description="EF-hand" evidence="6">
    <location>
        <begin position="126"/>
        <end position="161"/>
    </location>
</feature>
<dbReference type="AlphaFoldDB" id="A0A553NJ94"/>
<dbReference type="PANTHER" id="PTHR24169">
    <property type="entry name" value="NUCLEAR FACTOR NF-KAPPA-B PROTEIN"/>
    <property type="match status" value="1"/>
</dbReference>
<dbReference type="GO" id="GO:0007249">
    <property type="term" value="P:canonical NF-kappaB signal transduction"/>
    <property type="evidence" value="ECO:0007669"/>
    <property type="project" value="TreeGrafter"/>
</dbReference>
<dbReference type="SUPFAM" id="SSF47473">
    <property type="entry name" value="EF-hand"/>
    <property type="match status" value="1"/>
</dbReference>
<organism evidence="8 9">
    <name type="scientific">Danionella cerebrum</name>
    <dbReference type="NCBI Taxonomy" id="2873325"/>
    <lineage>
        <taxon>Eukaryota</taxon>
        <taxon>Metazoa</taxon>
        <taxon>Chordata</taxon>
        <taxon>Craniata</taxon>
        <taxon>Vertebrata</taxon>
        <taxon>Euteleostomi</taxon>
        <taxon>Actinopterygii</taxon>
        <taxon>Neopterygii</taxon>
        <taxon>Teleostei</taxon>
        <taxon>Ostariophysi</taxon>
        <taxon>Cypriniformes</taxon>
        <taxon>Danionidae</taxon>
        <taxon>Danioninae</taxon>
        <taxon>Danionella</taxon>
    </lineage>
</organism>
<dbReference type="SUPFAM" id="SSF81296">
    <property type="entry name" value="E set domains"/>
    <property type="match status" value="1"/>
</dbReference>
<gene>
    <name evidence="8" type="ORF">DNTS_021731</name>
</gene>
<keyword evidence="3" id="KW-0677">Repeat</keyword>
<evidence type="ECO:0000313" key="8">
    <source>
        <dbReference type="EMBL" id="TRY65506.1"/>
    </source>
</evidence>
<dbReference type="GO" id="GO:0005509">
    <property type="term" value="F:calcium ion binding"/>
    <property type="evidence" value="ECO:0007669"/>
    <property type="project" value="InterPro"/>
</dbReference>
<dbReference type="CDD" id="cd01177">
    <property type="entry name" value="IPT_NFkappaB"/>
    <property type="match status" value="1"/>
</dbReference>
<feature type="domain" description="EF-hand" evidence="6">
    <location>
        <begin position="251"/>
        <end position="286"/>
    </location>
</feature>
<dbReference type="PROSITE" id="PS00018">
    <property type="entry name" value="EF_HAND_1"/>
    <property type="match status" value="3"/>
</dbReference>
<proteinExistence type="predicted"/>
<evidence type="ECO:0000259" key="7">
    <source>
        <dbReference type="PROSITE" id="PS50254"/>
    </source>
</evidence>
<evidence type="ECO:0000256" key="3">
    <source>
        <dbReference type="ARBA" id="ARBA00022737"/>
    </source>
</evidence>
<dbReference type="InterPro" id="IPR030492">
    <property type="entry name" value="RHD_CS"/>
</dbReference>
<keyword evidence="1" id="KW-0597">Phosphoprotein</keyword>
<dbReference type="FunFam" id="2.60.40.10:FF:000046">
    <property type="entry name" value="Nuclear factor NF-kappa-B p105 subunit"/>
    <property type="match status" value="1"/>
</dbReference>
<dbReference type="SUPFAM" id="SSF49417">
    <property type="entry name" value="p53-like transcription factors"/>
    <property type="match status" value="1"/>
</dbReference>
<dbReference type="Gene3D" id="2.60.40.10">
    <property type="entry name" value="Immunoglobulins"/>
    <property type="match status" value="1"/>
</dbReference>
<dbReference type="InterPro" id="IPR032397">
    <property type="entry name" value="RHD_dimer"/>
</dbReference>
<dbReference type="GO" id="GO:0000981">
    <property type="term" value="F:DNA-binding transcription factor activity, RNA polymerase II-specific"/>
    <property type="evidence" value="ECO:0007669"/>
    <property type="project" value="TreeGrafter"/>
</dbReference>
<protein>
    <recommendedName>
        <fullName evidence="10">RHD domain-containing protein</fullName>
    </recommendedName>
</protein>
<keyword evidence="4" id="KW-0106">Calcium</keyword>
<dbReference type="InterPro" id="IPR033926">
    <property type="entry name" value="IPT_NFkappaB"/>
</dbReference>
<evidence type="ECO:0000256" key="5">
    <source>
        <dbReference type="SAM" id="MobiDB-lite"/>
    </source>
</evidence>
<dbReference type="GO" id="GO:0038061">
    <property type="term" value="P:non-canonical NF-kappaB signal transduction"/>
    <property type="evidence" value="ECO:0007669"/>
    <property type="project" value="TreeGrafter"/>
</dbReference>
<dbReference type="Gene3D" id="1.10.238.10">
    <property type="entry name" value="EF-hand"/>
    <property type="match status" value="2"/>
</dbReference>
<evidence type="ECO:0008006" key="10">
    <source>
        <dbReference type="Google" id="ProtNLM"/>
    </source>
</evidence>
<dbReference type="Pfam" id="PF00554">
    <property type="entry name" value="RHD_DNA_bind"/>
    <property type="match status" value="1"/>
</dbReference>
<feature type="compositionally biased region" description="Polar residues" evidence="5">
    <location>
        <begin position="74"/>
        <end position="90"/>
    </location>
</feature>
<dbReference type="PROSITE" id="PS50222">
    <property type="entry name" value="EF_HAND_2"/>
    <property type="match status" value="3"/>
</dbReference>
<keyword evidence="9" id="KW-1185">Reference proteome</keyword>
<dbReference type="GO" id="GO:0045087">
    <property type="term" value="P:innate immune response"/>
    <property type="evidence" value="ECO:0007669"/>
    <property type="project" value="TreeGrafter"/>
</dbReference>
<dbReference type="GO" id="GO:0060429">
    <property type="term" value="P:epithelium development"/>
    <property type="evidence" value="ECO:0007669"/>
    <property type="project" value="UniProtKB-ARBA"/>
</dbReference>
<feature type="domain" description="RHD" evidence="7">
    <location>
        <begin position="348"/>
        <end position="522"/>
    </location>
</feature>
<evidence type="ECO:0000259" key="6">
    <source>
        <dbReference type="PROSITE" id="PS50222"/>
    </source>
</evidence>
<dbReference type="FunFam" id="2.60.40.340:FF:000003">
    <property type="entry name" value="NFkB p65 transcription factor"/>
    <property type="match status" value="1"/>
</dbReference>
<dbReference type="GO" id="GO:0005737">
    <property type="term" value="C:cytoplasm"/>
    <property type="evidence" value="ECO:0007669"/>
    <property type="project" value="InterPro"/>
</dbReference>
<dbReference type="InterPro" id="IPR014756">
    <property type="entry name" value="Ig_E-set"/>
</dbReference>
<keyword evidence="2" id="KW-0479">Metal-binding</keyword>
<dbReference type="InterPro" id="IPR018247">
    <property type="entry name" value="EF_Hand_1_Ca_BS"/>
</dbReference>
<evidence type="ECO:0000256" key="1">
    <source>
        <dbReference type="ARBA" id="ARBA00022553"/>
    </source>
</evidence>
<dbReference type="Proteomes" id="UP000316079">
    <property type="component" value="Unassembled WGS sequence"/>
</dbReference>
<dbReference type="InterPro" id="IPR001751">
    <property type="entry name" value="S100/CaBP7/8-like_CS"/>
</dbReference>
<dbReference type="SMART" id="SM00429">
    <property type="entry name" value="IPT"/>
    <property type="match status" value="1"/>
</dbReference>
<dbReference type="FunFam" id="1.10.238.10:FF:000178">
    <property type="entry name" value="Calmodulin-2 A"/>
    <property type="match status" value="1"/>
</dbReference>
<dbReference type="PRINTS" id="PR00057">
    <property type="entry name" value="NFKBTNSCPFCT"/>
</dbReference>